<dbReference type="SUPFAM" id="SSF54106">
    <property type="entry name" value="LysM domain"/>
    <property type="match status" value="2"/>
</dbReference>
<dbReference type="InterPro" id="IPR011055">
    <property type="entry name" value="Dup_hybrid_motif"/>
</dbReference>
<sequence>MLFRPLFVAIRDLKLFSIEITGYFSRQLRVHFLNFESRKGAFAVILYRQRGKMARRLMHSGMAGVATFSIMIAPIVAQEFPGAGIDPWEAPSPSAVLSASTETTTATLVSDKEYRDRIVEYTVVEGDTISTIAEKFGVSMDTIRWQNDLATKDSIKMGQTLEILPVTGVSHKVKKGDSVYSIAKRYDIDPQGIVNFPFNTFMNDETFELAIGQTVVVPEGVMPQVILWSPVARVKQITPDAGTVVASGSFVWPTSGTISQYYAWYHPALDIANRSAPAVLAADSGRVIVSGWPDGYGYGNRVMIDHGNGTRTLYAHMSKIYVVVGQTVARGNAIGQMGSTGRSTGTHLHFEVIQNGISINPLSVLQ</sequence>
<name>A0A0G1DMN3_9BACT</name>
<dbReference type="CDD" id="cd12797">
    <property type="entry name" value="M23_peptidase"/>
    <property type="match status" value="1"/>
</dbReference>
<feature type="domain" description="LysM" evidence="2">
    <location>
        <begin position="169"/>
        <end position="217"/>
    </location>
</feature>
<dbReference type="SUPFAM" id="SSF51261">
    <property type="entry name" value="Duplicated hybrid motif"/>
    <property type="match status" value="1"/>
</dbReference>
<gene>
    <name evidence="3" type="ORF">UV74_C0002G0041</name>
</gene>
<comment type="caution">
    <text evidence="3">The sequence shown here is derived from an EMBL/GenBank/DDBJ whole genome shotgun (WGS) entry which is preliminary data.</text>
</comment>
<dbReference type="PROSITE" id="PS51782">
    <property type="entry name" value="LYSM"/>
    <property type="match status" value="2"/>
</dbReference>
<evidence type="ECO:0000313" key="3">
    <source>
        <dbReference type="EMBL" id="KKS98822.1"/>
    </source>
</evidence>
<reference evidence="3 4" key="1">
    <citation type="journal article" date="2015" name="Nature">
        <title>rRNA introns, odd ribosomes, and small enigmatic genomes across a large radiation of phyla.</title>
        <authorList>
            <person name="Brown C.T."/>
            <person name="Hug L.A."/>
            <person name="Thomas B.C."/>
            <person name="Sharon I."/>
            <person name="Castelle C.J."/>
            <person name="Singh A."/>
            <person name="Wilkins M.J."/>
            <person name="Williams K.H."/>
            <person name="Banfield J.F."/>
        </authorList>
    </citation>
    <scope>NUCLEOTIDE SEQUENCE [LARGE SCALE GENOMIC DNA]</scope>
</reference>
<feature type="domain" description="LysM" evidence="2">
    <location>
        <begin position="119"/>
        <end position="163"/>
    </location>
</feature>
<dbReference type="STRING" id="1618578.UV74_C0002G0041"/>
<evidence type="ECO:0000256" key="1">
    <source>
        <dbReference type="ARBA" id="ARBA00022729"/>
    </source>
</evidence>
<dbReference type="Gene3D" id="3.10.350.10">
    <property type="entry name" value="LysM domain"/>
    <property type="match status" value="2"/>
</dbReference>
<dbReference type="CDD" id="cd00118">
    <property type="entry name" value="LysM"/>
    <property type="match status" value="2"/>
</dbReference>
<evidence type="ECO:0000313" key="4">
    <source>
        <dbReference type="Proteomes" id="UP000034090"/>
    </source>
</evidence>
<dbReference type="InterPro" id="IPR036779">
    <property type="entry name" value="LysM_dom_sf"/>
</dbReference>
<dbReference type="Gene3D" id="2.70.70.10">
    <property type="entry name" value="Glucose Permease (Domain IIA)"/>
    <property type="match status" value="1"/>
</dbReference>
<proteinExistence type="predicted"/>
<dbReference type="Pfam" id="PF01551">
    <property type="entry name" value="Peptidase_M23"/>
    <property type="match status" value="1"/>
</dbReference>
<protein>
    <submittedName>
        <fullName evidence="3">Peptidase M23 family protein</fullName>
    </submittedName>
</protein>
<dbReference type="PANTHER" id="PTHR21666">
    <property type="entry name" value="PEPTIDASE-RELATED"/>
    <property type="match status" value="1"/>
</dbReference>
<dbReference type="Pfam" id="PF01476">
    <property type="entry name" value="LysM"/>
    <property type="match status" value="2"/>
</dbReference>
<dbReference type="PANTHER" id="PTHR21666:SF289">
    <property type="entry name" value="L-ALA--D-GLU ENDOPEPTIDASE"/>
    <property type="match status" value="1"/>
</dbReference>
<accession>A0A0G1DMN3</accession>
<organism evidence="3 4">
    <name type="scientific">Candidatus Woesebacteria bacterium GW2011_GWB1_43_14</name>
    <dbReference type="NCBI Taxonomy" id="1618578"/>
    <lineage>
        <taxon>Bacteria</taxon>
        <taxon>Candidatus Woeseibacteriota</taxon>
    </lineage>
</organism>
<evidence type="ECO:0000259" key="2">
    <source>
        <dbReference type="PROSITE" id="PS51782"/>
    </source>
</evidence>
<dbReference type="GO" id="GO:0004222">
    <property type="term" value="F:metalloendopeptidase activity"/>
    <property type="evidence" value="ECO:0007669"/>
    <property type="project" value="TreeGrafter"/>
</dbReference>
<dbReference type="InterPro" id="IPR050570">
    <property type="entry name" value="Cell_wall_metabolism_enzyme"/>
</dbReference>
<dbReference type="InterPro" id="IPR018392">
    <property type="entry name" value="LysM"/>
</dbReference>
<dbReference type="InterPro" id="IPR016047">
    <property type="entry name" value="M23ase_b-sheet_dom"/>
</dbReference>
<dbReference type="AlphaFoldDB" id="A0A0G1DMN3"/>
<dbReference type="Proteomes" id="UP000034090">
    <property type="component" value="Unassembled WGS sequence"/>
</dbReference>
<keyword evidence="1" id="KW-0732">Signal</keyword>
<dbReference type="EMBL" id="LCFQ01000002">
    <property type="protein sequence ID" value="KKS98822.1"/>
    <property type="molecule type" value="Genomic_DNA"/>
</dbReference>
<dbReference type="SMART" id="SM00257">
    <property type="entry name" value="LysM"/>
    <property type="match status" value="2"/>
</dbReference>